<dbReference type="Pfam" id="PF00378">
    <property type="entry name" value="ECH_1"/>
    <property type="match status" value="1"/>
</dbReference>
<organism evidence="4 5">
    <name type="scientific">Marinobacterium maritimum</name>
    <dbReference type="NCBI Taxonomy" id="500162"/>
    <lineage>
        <taxon>Bacteria</taxon>
        <taxon>Pseudomonadati</taxon>
        <taxon>Pseudomonadota</taxon>
        <taxon>Gammaproteobacteria</taxon>
        <taxon>Oceanospirillales</taxon>
        <taxon>Oceanospirillaceae</taxon>
        <taxon>Marinobacterium</taxon>
    </lineage>
</organism>
<protein>
    <submittedName>
        <fullName evidence="4">Enoyl-CoA hydratase</fullName>
    </submittedName>
</protein>
<reference evidence="4 5" key="1">
    <citation type="journal article" date="2019" name="Int. J. Syst. Evol. Microbiol.">
        <title>The Global Catalogue of Microorganisms (GCM) 10K type strain sequencing project: providing services to taxonomists for standard genome sequencing and annotation.</title>
        <authorList>
            <consortium name="The Broad Institute Genomics Platform"/>
            <consortium name="The Broad Institute Genome Sequencing Center for Infectious Disease"/>
            <person name="Wu L."/>
            <person name="Ma J."/>
        </authorList>
    </citation>
    <scope>NUCLEOTIDE SEQUENCE [LARGE SCALE GENOMIC DNA]</scope>
    <source>
        <strain evidence="4 5">JCM 15134</strain>
    </source>
</reference>
<dbReference type="Proteomes" id="UP001499915">
    <property type="component" value="Unassembled WGS sequence"/>
</dbReference>
<dbReference type="InterPro" id="IPR051053">
    <property type="entry name" value="ECH/Chromodomain_protein"/>
</dbReference>
<evidence type="ECO:0000256" key="2">
    <source>
        <dbReference type="ARBA" id="ARBA00023140"/>
    </source>
</evidence>
<evidence type="ECO:0000313" key="5">
    <source>
        <dbReference type="Proteomes" id="UP001499915"/>
    </source>
</evidence>
<evidence type="ECO:0000256" key="1">
    <source>
        <dbReference type="ARBA" id="ARBA00004275"/>
    </source>
</evidence>
<evidence type="ECO:0000256" key="3">
    <source>
        <dbReference type="ARBA" id="ARBA00023235"/>
    </source>
</evidence>
<dbReference type="PANTHER" id="PTHR43684:SF1">
    <property type="entry name" value="ENOYL-COA DELTA ISOMERASE 2"/>
    <property type="match status" value="1"/>
</dbReference>
<accession>A0ABN1I0Z1</accession>
<dbReference type="PANTHER" id="PTHR43684">
    <property type="match status" value="1"/>
</dbReference>
<dbReference type="InterPro" id="IPR029045">
    <property type="entry name" value="ClpP/crotonase-like_dom_sf"/>
</dbReference>
<dbReference type="EMBL" id="BAAAET010000001">
    <property type="protein sequence ID" value="GAA0680135.1"/>
    <property type="molecule type" value="Genomic_DNA"/>
</dbReference>
<comment type="subcellular location">
    <subcellularLocation>
        <location evidence="1">Peroxisome</location>
    </subcellularLocation>
</comment>
<dbReference type="InterPro" id="IPR001753">
    <property type="entry name" value="Enoyl-CoA_hydra/iso"/>
</dbReference>
<gene>
    <name evidence="4" type="ORF">GCM10009104_00530</name>
</gene>
<proteinExistence type="predicted"/>
<name>A0ABN1I0Z1_9GAMM</name>
<dbReference type="Gene3D" id="3.90.226.10">
    <property type="entry name" value="2-enoyl-CoA Hydratase, Chain A, domain 1"/>
    <property type="match status" value="1"/>
</dbReference>
<dbReference type="CDD" id="cd06558">
    <property type="entry name" value="crotonase-like"/>
    <property type="match status" value="1"/>
</dbReference>
<keyword evidence="3" id="KW-0413">Isomerase</keyword>
<comment type="caution">
    <text evidence="4">The sequence shown here is derived from an EMBL/GenBank/DDBJ whole genome shotgun (WGS) entry which is preliminary data.</text>
</comment>
<evidence type="ECO:0000313" key="4">
    <source>
        <dbReference type="EMBL" id="GAA0680135.1"/>
    </source>
</evidence>
<dbReference type="SUPFAM" id="SSF52096">
    <property type="entry name" value="ClpP/crotonase"/>
    <property type="match status" value="1"/>
</dbReference>
<keyword evidence="2" id="KW-0576">Peroxisome</keyword>
<dbReference type="RefSeq" id="WP_343800501.1">
    <property type="nucleotide sequence ID" value="NZ_BAAAET010000001.1"/>
</dbReference>
<keyword evidence="5" id="KW-1185">Reference proteome</keyword>
<sequence>MTTLIQSTEQGVLSLTLNRADKRNAFDRELYSALTSALHEADANPDVRVIRLGAEGDCFSAGNDIADFLAEPEQGRRTDPPLYLLQAMRACCKPIVAEVNGKAVGIGATLLLHCDLVYASEGSALMFPFVALGLCPEGGSSQLIPQLAGHVKAFEWLVLGQPCSASDAAQCGLINAVLPVEQLSEQVSKAVAKLAALDPDAVQQSRRRLQQASGERLDALMQAEMDLFEQLLQGDAAQKALNAFVNR</sequence>